<keyword evidence="5" id="KW-1185">Reference proteome</keyword>
<dbReference type="Gene3D" id="3.30.2400.10">
    <property type="entry name" value="Major capsid protein gp5"/>
    <property type="match status" value="1"/>
</dbReference>
<evidence type="ECO:0000256" key="1">
    <source>
        <dbReference type="ARBA" id="ARBA00004328"/>
    </source>
</evidence>
<proteinExistence type="predicted"/>
<feature type="compositionally biased region" description="Basic and acidic residues" evidence="2">
    <location>
        <begin position="151"/>
        <end position="187"/>
    </location>
</feature>
<evidence type="ECO:0000259" key="3">
    <source>
        <dbReference type="Pfam" id="PF05065"/>
    </source>
</evidence>
<name>A0A4R2JZZ7_9PSEU</name>
<reference evidence="4 5" key="1">
    <citation type="submission" date="2019-03" db="EMBL/GenBank/DDBJ databases">
        <title>Genomic Encyclopedia of Type Strains, Phase IV (KMG-IV): sequencing the most valuable type-strain genomes for metagenomic binning, comparative biology and taxonomic classification.</title>
        <authorList>
            <person name="Goeker M."/>
        </authorList>
    </citation>
    <scope>NUCLEOTIDE SEQUENCE [LARGE SCALE GENOMIC DNA]</scope>
    <source>
        <strain evidence="4 5">DSM 45934</strain>
    </source>
</reference>
<dbReference type="NCBIfam" id="TIGR01554">
    <property type="entry name" value="major_cap_HK97"/>
    <property type="match status" value="1"/>
</dbReference>
<evidence type="ECO:0000313" key="5">
    <source>
        <dbReference type="Proteomes" id="UP000295680"/>
    </source>
</evidence>
<feature type="region of interest" description="Disordered" evidence="2">
    <location>
        <begin position="89"/>
        <end position="108"/>
    </location>
</feature>
<dbReference type="EMBL" id="SLWS01000001">
    <property type="protein sequence ID" value="TCO64947.1"/>
    <property type="molecule type" value="Genomic_DNA"/>
</dbReference>
<dbReference type="RefSeq" id="WP_132111019.1">
    <property type="nucleotide sequence ID" value="NZ_SLWS01000001.1"/>
</dbReference>
<accession>A0A4R2JZZ7</accession>
<dbReference type="InterPro" id="IPR054612">
    <property type="entry name" value="Phage_capsid-like_C"/>
</dbReference>
<dbReference type="Proteomes" id="UP000295680">
    <property type="component" value="Unassembled WGS sequence"/>
</dbReference>
<comment type="caution">
    <text evidence="4">The sequence shown here is derived from an EMBL/GenBank/DDBJ whole genome shotgun (WGS) entry which is preliminary data.</text>
</comment>
<evidence type="ECO:0000256" key="2">
    <source>
        <dbReference type="SAM" id="MobiDB-lite"/>
    </source>
</evidence>
<dbReference type="AlphaFoldDB" id="A0A4R2JZZ7"/>
<sequence length="502" mass="55733">MLEFLRQQLQQLLEARATLKSDLDQILVAPTTDKRNLTAEEDTAFSEKRDAIKAKDTEIQALDARIAEVTEIEERSQRVDQLRAELGQTGEQRNPAVSARVTSEPTTYHRGSKHSYFLDLARVDLRRGDADGGVTAAQERLQRHGKEMDVELPAREKRRADRARKQLENLDSEEKNLRAESGFEKRVNPNRVDGQGGYFVPPLWLVDEYVDLPRFGRAFMNTVRNMDLPSGTDSVNVPKIATGTATGMQTADAAAVTSQDATDTFITAPVRTIAGQQDVALQLLDQSPVGFDEILFTDLISDLNMRLDIQGINGSGAAGQLKGLFQVAGVNTVTYTDATPTLAELWPFLMQGLSLSAKNRKMMPSAMFLTPSRWFWMASYLDSQNRPLITPETNAPFNPMALQTGGDVEGPVGRILQFPLIADGNIPNNLGAGTNEEWMFNARTSDMYLWEGAKRTRVLQEVLSGTLQVRFQVYEYVAFMADRRPEQISILKGTGLLAPAGY</sequence>
<protein>
    <submittedName>
        <fullName evidence="4">HK97 family phage major capsid protein</fullName>
    </submittedName>
</protein>
<dbReference type="Pfam" id="PF05065">
    <property type="entry name" value="Phage_capsid"/>
    <property type="match status" value="1"/>
</dbReference>
<gene>
    <name evidence="4" type="ORF">EV192_101731</name>
</gene>
<feature type="region of interest" description="Disordered" evidence="2">
    <location>
        <begin position="151"/>
        <end position="188"/>
    </location>
</feature>
<feature type="domain" description="Phage capsid-like C-terminal" evidence="3">
    <location>
        <begin position="196"/>
        <end position="480"/>
    </location>
</feature>
<comment type="subcellular location">
    <subcellularLocation>
        <location evidence="1">Virion</location>
    </subcellularLocation>
</comment>
<evidence type="ECO:0000313" key="4">
    <source>
        <dbReference type="EMBL" id="TCO64947.1"/>
    </source>
</evidence>
<dbReference type="SUPFAM" id="SSF56563">
    <property type="entry name" value="Major capsid protein gp5"/>
    <property type="match status" value="1"/>
</dbReference>
<dbReference type="OrthoDB" id="5139222at2"/>
<organism evidence="4 5">
    <name type="scientific">Actinocrispum wychmicini</name>
    <dbReference type="NCBI Taxonomy" id="1213861"/>
    <lineage>
        <taxon>Bacteria</taxon>
        <taxon>Bacillati</taxon>
        <taxon>Actinomycetota</taxon>
        <taxon>Actinomycetes</taxon>
        <taxon>Pseudonocardiales</taxon>
        <taxon>Pseudonocardiaceae</taxon>
        <taxon>Actinocrispum</taxon>
    </lineage>
</organism>
<dbReference type="InterPro" id="IPR024455">
    <property type="entry name" value="Phage_capsid"/>
</dbReference>